<evidence type="ECO:0000256" key="2">
    <source>
        <dbReference type="ARBA" id="ARBA00023125"/>
    </source>
</evidence>
<dbReference type="CDD" id="cd00397">
    <property type="entry name" value="DNA_BRE_C"/>
    <property type="match status" value="1"/>
</dbReference>
<organism evidence="8 9">
    <name type="scientific">Sphaerisporangium flaviroseum</name>
    <dbReference type="NCBI Taxonomy" id="509199"/>
    <lineage>
        <taxon>Bacteria</taxon>
        <taxon>Bacillati</taxon>
        <taxon>Actinomycetota</taxon>
        <taxon>Actinomycetes</taxon>
        <taxon>Streptosporangiales</taxon>
        <taxon>Streptosporangiaceae</taxon>
        <taxon>Sphaerisporangium</taxon>
    </lineage>
</organism>
<evidence type="ECO:0000256" key="1">
    <source>
        <dbReference type="ARBA" id="ARBA00008857"/>
    </source>
</evidence>
<dbReference type="PROSITE" id="PS51898">
    <property type="entry name" value="TYR_RECOMBINASE"/>
    <property type="match status" value="1"/>
</dbReference>
<feature type="region of interest" description="Disordered" evidence="5">
    <location>
        <begin position="1"/>
        <end position="79"/>
    </location>
</feature>
<gene>
    <name evidence="8" type="ORF">GCM10022226_46820</name>
</gene>
<dbReference type="InterPro" id="IPR011010">
    <property type="entry name" value="DNA_brk_join_enz"/>
</dbReference>
<dbReference type="Gene3D" id="1.10.443.10">
    <property type="entry name" value="Intergrase catalytic core"/>
    <property type="match status" value="1"/>
</dbReference>
<evidence type="ECO:0000313" key="8">
    <source>
        <dbReference type="EMBL" id="GAA3821179.1"/>
    </source>
</evidence>
<dbReference type="InterPro" id="IPR044068">
    <property type="entry name" value="CB"/>
</dbReference>
<keyword evidence="3" id="KW-0233">DNA recombination</keyword>
<dbReference type="InterPro" id="IPR002104">
    <property type="entry name" value="Integrase_catalytic"/>
</dbReference>
<dbReference type="PANTHER" id="PTHR30349">
    <property type="entry name" value="PHAGE INTEGRASE-RELATED"/>
    <property type="match status" value="1"/>
</dbReference>
<dbReference type="PANTHER" id="PTHR30349:SF41">
    <property type="entry name" value="INTEGRASE_RECOMBINASE PROTEIN MJ0367-RELATED"/>
    <property type="match status" value="1"/>
</dbReference>
<evidence type="ECO:0000256" key="4">
    <source>
        <dbReference type="PROSITE-ProRule" id="PRU01248"/>
    </source>
</evidence>
<comment type="similarity">
    <text evidence="1">Belongs to the 'phage' integrase family.</text>
</comment>
<evidence type="ECO:0000256" key="5">
    <source>
        <dbReference type="SAM" id="MobiDB-lite"/>
    </source>
</evidence>
<keyword evidence="9" id="KW-1185">Reference proteome</keyword>
<dbReference type="SUPFAM" id="SSF56349">
    <property type="entry name" value="DNA breaking-rejoining enzymes"/>
    <property type="match status" value="1"/>
</dbReference>
<evidence type="ECO:0000259" key="6">
    <source>
        <dbReference type="PROSITE" id="PS51898"/>
    </source>
</evidence>
<feature type="domain" description="Core-binding (CB)" evidence="7">
    <location>
        <begin position="113"/>
        <end position="206"/>
    </location>
</feature>
<dbReference type="Proteomes" id="UP001500888">
    <property type="component" value="Unassembled WGS sequence"/>
</dbReference>
<dbReference type="Gene3D" id="1.10.150.130">
    <property type="match status" value="1"/>
</dbReference>
<evidence type="ECO:0008006" key="10">
    <source>
        <dbReference type="Google" id="ProtNLM"/>
    </source>
</evidence>
<protein>
    <recommendedName>
        <fullName evidence="10">Integrase</fullName>
    </recommendedName>
</protein>
<feature type="domain" description="Tyr recombinase" evidence="6">
    <location>
        <begin position="228"/>
        <end position="418"/>
    </location>
</feature>
<sequence>MTLQSRTPGLDPTAEDGSPGAAAADDDIFVLTPSALYRPGQLPGGHTAPEPNPHGSSAETRRDQFPAVRDAAPPPAPLVVSIGDIAGLRPRRAPRDGGEVPGDDVDLVDQLDRATFNVAAAWLADKPSAATRQTRLQVLAAFLRWLDTLTPPVGLLAVTEDHLIAYRDAAATGRLTVGVRAPGKPLSAATVAKQRNILSSFFIYARRRKVLTHNPAADVIPPKVSRGGRTQALTREERRQLRAGLLGLAEQGRLAEAAAIALLDDIAGRVGLLTGLSVGDIAIRRDMNGRRHTVVTFRNKGGEYVHLPIADPLTRHLLNQLCKGRPATALLFTQHDGRPVDRWWTSAALTAAAIAGGIPKQRAEQLHPHMLRATAITELLEDGAPAEQVRDAAQHASIDTTLDYRGRRTDLADHVLYRRAGADSMPVDANPATEI</sequence>
<reference evidence="9" key="1">
    <citation type="journal article" date="2019" name="Int. J. Syst. Evol. Microbiol.">
        <title>The Global Catalogue of Microorganisms (GCM) 10K type strain sequencing project: providing services to taxonomists for standard genome sequencing and annotation.</title>
        <authorList>
            <consortium name="The Broad Institute Genomics Platform"/>
            <consortium name="The Broad Institute Genome Sequencing Center for Infectious Disease"/>
            <person name="Wu L."/>
            <person name="Ma J."/>
        </authorList>
    </citation>
    <scope>NUCLEOTIDE SEQUENCE [LARGE SCALE GENOMIC DNA]</scope>
    <source>
        <strain evidence="9">JCM 16908</strain>
    </source>
</reference>
<evidence type="ECO:0000256" key="3">
    <source>
        <dbReference type="ARBA" id="ARBA00023172"/>
    </source>
</evidence>
<evidence type="ECO:0000259" key="7">
    <source>
        <dbReference type="PROSITE" id="PS51900"/>
    </source>
</evidence>
<comment type="caution">
    <text evidence="8">The sequence shown here is derived from an EMBL/GenBank/DDBJ whole genome shotgun (WGS) entry which is preliminary data.</text>
</comment>
<dbReference type="EMBL" id="BAAAZR010000014">
    <property type="protein sequence ID" value="GAA3821179.1"/>
    <property type="molecule type" value="Genomic_DNA"/>
</dbReference>
<proteinExistence type="inferred from homology"/>
<keyword evidence="2 4" id="KW-0238">DNA-binding</keyword>
<dbReference type="InterPro" id="IPR050090">
    <property type="entry name" value="Tyrosine_recombinase_XerCD"/>
</dbReference>
<dbReference type="PROSITE" id="PS51900">
    <property type="entry name" value="CB"/>
    <property type="match status" value="1"/>
</dbReference>
<dbReference type="InterPro" id="IPR013762">
    <property type="entry name" value="Integrase-like_cat_sf"/>
</dbReference>
<dbReference type="RefSeq" id="WP_344943948.1">
    <property type="nucleotide sequence ID" value="NZ_BAAAZR010000014.1"/>
</dbReference>
<evidence type="ECO:0000313" key="9">
    <source>
        <dbReference type="Proteomes" id="UP001500888"/>
    </source>
</evidence>
<dbReference type="Pfam" id="PF00589">
    <property type="entry name" value="Phage_integrase"/>
    <property type="match status" value="1"/>
</dbReference>
<accession>A0ABP7IL39</accession>
<name>A0ABP7IL39_9ACTN</name>
<dbReference type="InterPro" id="IPR010998">
    <property type="entry name" value="Integrase_recombinase_N"/>
</dbReference>